<keyword evidence="5 6" id="KW-0472">Membrane</keyword>
<dbReference type="SUPFAM" id="SSF54523">
    <property type="entry name" value="Pili subunits"/>
    <property type="match status" value="1"/>
</dbReference>
<gene>
    <name evidence="7" type="ORF">A2751_03565</name>
</gene>
<dbReference type="GO" id="GO:0015627">
    <property type="term" value="C:type II protein secretion system complex"/>
    <property type="evidence" value="ECO:0007669"/>
    <property type="project" value="InterPro"/>
</dbReference>
<sequence>MKQKGLTFTLRLRSGFTLIELLVVISVIGLLASVILISLNSARAKARDAKRIADIRQIQKALELYYDQNNEYPRYDGGGIVTCGGAWATTDDAPTFMPCWNDLQTKLSPYINRLPVEILWTSSGYHYKTQNSGQGYYLLMYPENNSMYRTDSPCYDSQGSLWWCTGNNWE</sequence>
<evidence type="ECO:0000256" key="5">
    <source>
        <dbReference type="ARBA" id="ARBA00023136"/>
    </source>
</evidence>
<evidence type="ECO:0000256" key="3">
    <source>
        <dbReference type="ARBA" id="ARBA00022692"/>
    </source>
</evidence>
<dbReference type="EMBL" id="MFEK01000014">
    <property type="protein sequence ID" value="OGE78208.1"/>
    <property type="molecule type" value="Genomic_DNA"/>
</dbReference>
<organism evidence="7 8">
    <name type="scientific">Candidatus Doudnabacteria bacterium RIFCSPHIGHO2_01_FULL_46_14</name>
    <dbReference type="NCBI Taxonomy" id="1817824"/>
    <lineage>
        <taxon>Bacteria</taxon>
        <taxon>Candidatus Doudnaibacteriota</taxon>
    </lineage>
</organism>
<dbReference type="Proteomes" id="UP000176864">
    <property type="component" value="Unassembled WGS sequence"/>
</dbReference>
<dbReference type="InterPro" id="IPR012902">
    <property type="entry name" value="N_methyl_site"/>
</dbReference>
<comment type="subcellular location">
    <subcellularLocation>
        <location evidence="1">Membrane</location>
        <topology evidence="1">Single-pass membrane protein</topology>
    </subcellularLocation>
</comment>
<evidence type="ECO:0000256" key="1">
    <source>
        <dbReference type="ARBA" id="ARBA00004167"/>
    </source>
</evidence>
<comment type="caution">
    <text evidence="7">The sequence shown here is derived from an EMBL/GenBank/DDBJ whole genome shotgun (WGS) entry which is preliminary data.</text>
</comment>
<dbReference type="PROSITE" id="PS00409">
    <property type="entry name" value="PROKAR_NTER_METHYL"/>
    <property type="match status" value="1"/>
</dbReference>
<keyword evidence="4 6" id="KW-1133">Transmembrane helix</keyword>
<dbReference type="GO" id="GO:0015628">
    <property type="term" value="P:protein secretion by the type II secretion system"/>
    <property type="evidence" value="ECO:0007669"/>
    <property type="project" value="InterPro"/>
</dbReference>
<reference evidence="7 8" key="1">
    <citation type="journal article" date="2016" name="Nat. Commun.">
        <title>Thousands of microbial genomes shed light on interconnected biogeochemical processes in an aquifer system.</title>
        <authorList>
            <person name="Anantharaman K."/>
            <person name="Brown C.T."/>
            <person name="Hug L.A."/>
            <person name="Sharon I."/>
            <person name="Castelle C.J."/>
            <person name="Probst A.J."/>
            <person name="Thomas B.C."/>
            <person name="Singh A."/>
            <person name="Wilkins M.J."/>
            <person name="Karaoz U."/>
            <person name="Brodie E.L."/>
            <person name="Williams K.H."/>
            <person name="Hubbard S.S."/>
            <person name="Banfield J.F."/>
        </authorList>
    </citation>
    <scope>NUCLEOTIDE SEQUENCE [LARGE SCALE GENOMIC DNA]</scope>
</reference>
<evidence type="ECO:0000256" key="2">
    <source>
        <dbReference type="ARBA" id="ARBA00022481"/>
    </source>
</evidence>
<accession>A0A1F5NKR2</accession>
<dbReference type="PANTHER" id="PTHR30093">
    <property type="entry name" value="GENERAL SECRETION PATHWAY PROTEIN G"/>
    <property type="match status" value="1"/>
</dbReference>
<dbReference type="PANTHER" id="PTHR30093:SF44">
    <property type="entry name" value="TYPE II SECRETION SYSTEM CORE PROTEIN G"/>
    <property type="match status" value="1"/>
</dbReference>
<dbReference type="PRINTS" id="PR00813">
    <property type="entry name" value="BCTERIALGSPG"/>
</dbReference>
<protein>
    <recommendedName>
        <fullName evidence="9">Type II secretion system protein GspG C-terminal domain-containing protein</fullName>
    </recommendedName>
</protein>
<dbReference type="NCBIfam" id="TIGR02532">
    <property type="entry name" value="IV_pilin_GFxxxE"/>
    <property type="match status" value="1"/>
</dbReference>
<evidence type="ECO:0008006" key="9">
    <source>
        <dbReference type="Google" id="ProtNLM"/>
    </source>
</evidence>
<evidence type="ECO:0000256" key="6">
    <source>
        <dbReference type="SAM" id="Phobius"/>
    </source>
</evidence>
<dbReference type="Pfam" id="PF07963">
    <property type="entry name" value="N_methyl"/>
    <property type="match status" value="1"/>
</dbReference>
<keyword evidence="2" id="KW-0488">Methylation</keyword>
<proteinExistence type="predicted"/>
<feature type="transmembrane region" description="Helical" evidence="6">
    <location>
        <begin position="15"/>
        <end position="37"/>
    </location>
</feature>
<dbReference type="GO" id="GO:0016020">
    <property type="term" value="C:membrane"/>
    <property type="evidence" value="ECO:0007669"/>
    <property type="project" value="UniProtKB-SubCell"/>
</dbReference>
<dbReference type="STRING" id="1817824.A2751_03565"/>
<name>A0A1F5NKR2_9BACT</name>
<dbReference type="InterPro" id="IPR000983">
    <property type="entry name" value="Bac_GSPG_pilin"/>
</dbReference>
<dbReference type="AlphaFoldDB" id="A0A1F5NKR2"/>
<evidence type="ECO:0000313" key="7">
    <source>
        <dbReference type="EMBL" id="OGE78208.1"/>
    </source>
</evidence>
<keyword evidence="3 6" id="KW-0812">Transmembrane</keyword>
<evidence type="ECO:0000256" key="4">
    <source>
        <dbReference type="ARBA" id="ARBA00022989"/>
    </source>
</evidence>
<evidence type="ECO:0000313" key="8">
    <source>
        <dbReference type="Proteomes" id="UP000176864"/>
    </source>
</evidence>
<dbReference type="InterPro" id="IPR045584">
    <property type="entry name" value="Pilin-like"/>
</dbReference>
<dbReference type="Gene3D" id="3.30.700.10">
    <property type="entry name" value="Glycoprotein, Type 4 Pilin"/>
    <property type="match status" value="1"/>
</dbReference>